<dbReference type="EMBL" id="JACIBV010000002">
    <property type="protein sequence ID" value="MBB3733425.1"/>
    <property type="molecule type" value="Genomic_DNA"/>
</dbReference>
<gene>
    <name evidence="1" type="ORF">FHR33_009372</name>
</gene>
<evidence type="ECO:0000313" key="1">
    <source>
        <dbReference type="EMBL" id="MBB3733425.1"/>
    </source>
</evidence>
<accession>A0A7W5VJJ6</accession>
<organism evidence="1 2">
    <name type="scientific">Nonomuraea dietziae</name>
    <dbReference type="NCBI Taxonomy" id="65515"/>
    <lineage>
        <taxon>Bacteria</taxon>
        <taxon>Bacillati</taxon>
        <taxon>Actinomycetota</taxon>
        <taxon>Actinomycetes</taxon>
        <taxon>Streptosporangiales</taxon>
        <taxon>Streptosporangiaceae</taxon>
        <taxon>Nonomuraea</taxon>
    </lineage>
</organism>
<comment type="caution">
    <text evidence="1">The sequence shown here is derived from an EMBL/GenBank/DDBJ whole genome shotgun (WGS) entry which is preliminary data.</text>
</comment>
<keyword evidence="2" id="KW-1185">Reference proteome</keyword>
<evidence type="ECO:0000313" key="2">
    <source>
        <dbReference type="Proteomes" id="UP000579945"/>
    </source>
</evidence>
<dbReference type="Pfam" id="PF19953">
    <property type="entry name" value="EACC1"/>
    <property type="match status" value="1"/>
</dbReference>
<proteinExistence type="predicted"/>
<dbReference type="Proteomes" id="UP000579945">
    <property type="component" value="Unassembled WGS sequence"/>
</dbReference>
<sequence>MTEVVFEGSFDEVASLEEWLRDADALRGRMRLEHRAPGQGRMGGEPPALRIEVETAAQAAALTRTVEFWLRSRGSDVALKLRIGSEVTADLDLRARLDVDALVAQVSAILRDALNAAAD</sequence>
<dbReference type="RefSeq" id="WP_183661705.1">
    <property type="nucleotide sequence ID" value="NZ_BAAAXX010000017.1"/>
</dbReference>
<name>A0A7W5VJJ6_9ACTN</name>
<dbReference type="InterPro" id="IPR045428">
    <property type="entry name" value="EACC1"/>
</dbReference>
<protein>
    <submittedName>
        <fullName evidence="1">Uncharacterized protein</fullName>
    </submittedName>
</protein>
<dbReference type="AlphaFoldDB" id="A0A7W5VJJ6"/>
<dbReference type="GeneID" id="95395373"/>
<reference evidence="1 2" key="1">
    <citation type="submission" date="2020-08" db="EMBL/GenBank/DDBJ databases">
        <title>Sequencing the genomes of 1000 actinobacteria strains.</title>
        <authorList>
            <person name="Klenk H.-P."/>
        </authorList>
    </citation>
    <scope>NUCLEOTIDE SEQUENCE [LARGE SCALE GENOMIC DNA]</scope>
    <source>
        <strain evidence="1 2">DSM 44320</strain>
    </source>
</reference>